<dbReference type="InterPro" id="IPR043148">
    <property type="entry name" value="TagF_C"/>
</dbReference>
<dbReference type="SUPFAM" id="SSF53756">
    <property type="entry name" value="UDP-Glycosyltransferase/glycogen phosphorylase"/>
    <property type="match status" value="1"/>
</dbReference>
<name>A0ABX6M192_BACMO</name>
<evidence type="ECO:0000313" key="2">
    <source>
        <dbReference type="Proteomes" id="UP000501048"/>
    </source>
</evidence>
<protein>
    <submittedName>
        <fullName evidence="1">CDP-glycerol glycerophosphotransferase (TagB/SpsB family)</fullName>
    </submittedName>
</protein>
<dbReference type="PANTHER" id="PTHR37316">
    <property type="entry name" value="TEICHOIC ACID GLYCEROL-PHOSPHATE PRIMASE"/>
    <property type="match status" value="1"/>
</dbReference>
<proteinExistence type="predicted"/>
<dbReference type="RefSeq" id="WP_168748883.1">
    <property type="nucleotide sequence ID" value="NZ_CP051464.1"/>
</dbReference>
<dbReference type="InterPro" id="IPR051612">
    <property type="entry name" value="Teichoic_Acid_Biosynth"/>
</dbReference>
<keyword evidence="2" id="KW-1185">Reference proteome</keyword>
<evidence type="ECO:0000313" key="1">
    <source>
        <dbReference type="EMBL" id="QJC97906.1"/>
    </source>
</evidence>
<dbReference type="EMBL" id="CP051464">
    <property type="protein sequence ID" value="QJC97906.1"/>
    <property type="molecule type" value="Genomic_DNA"/>
</dbReference>
<dbReference type="InterPro" id="IPR007554">
    <property type="entry name" value="Glycerophosphate_synth"/>
</dbReference>
<accession>A0ABX6M192</accession>
<dbReference type="Proteomes" id="UP000501048">
    <property type="component" value="Chromosome"/>
</dbReference>
<organism evidence="1 2">
    <name type="scientific">Bacillus mojavensis</name>
    <dbReference type="NCBI Taxonomy" id="72360"/>
    <lineage>
        <taxon>Bacteria</taxon>
        <taxon>Bacillati</taxon>
        <taxon>Bacillota</taxon>
        <taxon>Bacilli</taxon>
        <taxon>Bacillales</taxon>
        <taxon>Bacillaceae</taxon>
        <taxon>Bacillus</taxon>
    </lineage>
</organism>
<dbReference type="Pfam" id="PF04464">
    <property type="entry name" value="Glyphos_transf"/>
    <property type="match status" value="1"/>
</dbReference>
<dbReference type="PANTHER" id="PTHR37316:SF3">
    <property type="entry name" value="TEICHOIC ACID GLYCEROL-PHOSPHATE TRANSFERASE"/>
    <property type="match status" value="1"/>
</dbReference>
<dbReference type="Gene3D" id="3.40.50.12580">
    <property type="match status" value="1"/>
</dbReference>
<gene>
    <name evidence="1" type="ORF">HC660_34590</name>
</gene>
<sequence length="695" mass="82555">MIETTLLIPVGTQDNSLIQTYIDFVKGQSMNWNSLEIFFVVETDIPDQNPDENVYLMSNKNFDISLSKGKYVFLSNIEYRYDSGLLKSLTEKMNRNGAPIISANKLFNNQFENIIASRIMKKQYLIDTYFFSTNIFNRDNLIQFFFEQDTMNIEMDFLGECFVDNELIEYSYQCNINSLKNIVSIKNKQFLETYGFLILETLMSYADSNVFLNNLLDKDHSDAYDTIKKVSEVVSVEDIYDFNEVGYGTFFKLIQKDCYYEATEFMKLLKSKRHWFNQSRTYKSYFARVPLFEKSLSWKLTKPLRDLKYQYRHIKHLINKYLLIFLAYIVKQIYRKDVWLVGERYDQAEDNGFSFFEYCRTNHPDKKIYYIIDKGSPHAEKVERLGNILYHSSFKHKLFMFLANAYISAWTFQEGLYPWPSKVYNKYYKRILNEKYNICLQHGLIMYNISPYLHKEKYNQDLVISSSEKEKEIILNTLGYNSDEVIVTGLSRFDKLAKNKSNKDQILIMPTWRRSLVQMNKHNFLKSKYFLTYQSLLKNEKFLNMIEGKGIKVKFYMHYQMQKYIENFNVDHPQIEILTKNNAVVSDLIKESSLLVTDYSSVSADFLFMNKPVVFYQFDPYDNHSIRVNEIKSEDIGIVASEEETVVNNIIEICNRDFIIDKQYKESSKKIFKFKDDQNNERIFNTILKSVKRAN</sequence>
<reference evidence="1 2" key="1">
    <citation type="submission" date="2020-04" db="EMBL/GenBank/DDBJ databases">
        <title>Plant growth promoting and environmental Bacillus: genomic and epigenetic comparison.</title>
        <authorList>
            <person name="Reva O.N."/>
            <person name="Lutz S."/>
            <person name="Ahrens C.H."/>
        </authorList>
    </citation>
    <scope>NUCLEOTIDE SEQUENCE [LARGE SCALE GENOMIC DNA]</scope>
    <source>
        <strain evidence="1 2">UCMB5075</strain>
    </source>
</reference>
<dbReference type="GeneID" id="76984228"/>